<dbReference type="EMBL" id="JAMKPW020000019">
    <property type="protein sequence ID" value="KAK8208003.1"/>
    <property type="molecule type" value="Genomic_DNA"/>
</dbReference>
<dbReference type="Proteomes" id="UP001320706">
    <property type="component" value="Unassembled WGS sequence"/>
</dbReference>
<gene>
    <name evidence="1" type="primary">TAP42</name>
    <name evidence="1" type="ORF">M8818_004041</name>
</gene>
<evidence type="ECO:0000313" key="2">
    <source>
        <dbReference type="Proteomes" id="UP001320706"/>
    </source>
</evidence>
<organism evidence="1 2">
    <name type="scientific">Zalaria obscura</name>
    <dbReference type="NCBI Taxonomy" id="2024903"/>
    <lineage>
        <taxon>Eukaryota</taxon>
        <taxon>Fungi</taxon>
        <taxon>Dikarya</taxon>
        <taxon>Ascomycota</taxon>
        <taxon>Pezizomycotina</taxon>
        <taxon>Dothideomycetes</taxon>
        <taxon>Dothideomycetidae</taxon>
        <taxon>Dothideales</taxon>
        <taxon>Zalariaceae</taxon>
        <taxon>Zalaria</taxon>
    </lineage>
</organism>
<protein>
    <submittedName>
        <fullName evidence="1">Type 2A phosphatase-associated protein 42</fullName>
    </submittedName>
</protein>
<accession>A0ACC3SEJ1</accession>
<name>A0ACC3SEJ1_9PEZI</name>
<keyword evidence="2" id="KW-1185">Reference proteome</keyword>
<reference evidence="1" key="1">
    <citation type="submission" date="2024-02" db="EMBL/GenBank/DDBJ databases">
        <title>Metagenome Assembled Genome of Zalaria obscura JY119.</title>
        <authorList>
            <person name="Vighnesh L."/>
            <person name="Jagadeeshwari U."/>
            <person name="Venkata Ramana C."/>
            <person name="Sasikala C."/>
        </authorList>
    </citation>
    <scope>NUCLEOTIDE SEQUENCE</scope>
    <source>
        <strain evidence="1">JY119</strain>
    </source>
</reference>
<proteinExistence type="predicted"/>
<evidence type="ECO:0000313" key="1">
    <source>
        <dbReference type="EMBL" id="KAK8208003.1"/>
    </source>
</evidence>
<sequence length="354" mass="40247">MADGEPQNLRAAFASAEKKRQEVESSWETNTTAYQDNLSAAIAAYEQCLQVADRISLFSPNESLEDISSGDLQYLLINFRIAELLNRLSSGDRKATIIRAQNCYDKFLKQLDSYDILSSSNARMYEQFREAPNTFSTAATTDAAARRETKIMRFREEKELRQKLEYLQKNPTAIQNDDEMYRRLQLAQIAYCTHQAFQALEGITQELHILSLKPPTPPPGQQQREVDDRERGRKGDGYSERLDSSHLSAGMKGPMLDQNGRPMRPFTLLDSRQRLQQGVFRPDHSLPTMTIDEYLEEERRRGGMIEGGGPQSGMQPEPDEDNLDKADAETLKARAWDDWKDDNPKGSGNTLNRG</sequence>
<comment type="caution">
    <text evidence="1">The sequence shown here is derived from an EMBL/GenBank/DDBJ whole genome shotgun (WGS) entry which is preliminary data.</text>
</comment>